<keyword evidence="2 4" id="KW-0238">DNA-binding</keyword>
<keyword evidence="3" id="KW-0804">Transcription</keyword>
<keyword evidence="1" id="KW-0805">Transcription regulation</keyword>
<name>A0A7W7MVQ1_9ACTN</name>
<keyword evidence="9" id="KW-1185">Reference proteome</keyword>
<evidence type="ECO:0000313" key="6">
    <source>
        <dbReference type="EMBL" id="GAA0567677.1"/>
    </source>
</evidence>
<protein>
    <submittedName>
        <fullName evidence="7">AcrR family transcriptional regulator</fullName>
    </submittedName>
</protein>
<sequence length="186" mass="19780">MARSPTGLRERLLTSALRLFVRRGYRGTSLADIAADVGCSKASLLYHFSTKEAILAELLLPIGREAAALDARLAPLDDRDVAEAAVAGFVDLTLRFRREMKLLFDNLADATSLPDLGIENLDGIDDRFVEAMAGRSAEPADRVAAHVALGGVFAAGAAAERLPFDDAILRESMIGSALRALGRASA</sequence>
<dbReference type="EMBL" id="JACHMV010000001">
    <property type="protein sequence ID" value="MBB4772763.1"/>
    <property type="molecule type" value="Genomic_DNA"/>
</dbReference>
<evidence type="ECO:0000313" key="9">
    <source>
        <dbReference type="Proteomes" id="UP001501427"/>
    </source>
</evidence>
<dbReference type="PANTHER" id="PTHR30055">
    <property type="entry name" value="HTH-TYPE TRANSCRIPTIONAL REGULATOR RUTR"/>
    <property type="match status" value="1"/>
</dbReference>
<reference evidence="6 9" key="1">
    <citation type="journal article" date="2019" name="Int. J. Syst. Evol. Microbiol.">
        <title>The Global Catalogue of Microorganisms (GCM) 10K type strain sequencing project: providing services to taxonomists for standard genome sequencing and annotation.</title>
        <authorList>
            <consortium name="The Broad Institute Genomics Platform"/>
            <consortium name="The Broad Institute Genome Sequencing Center for Infectious Disease"/>
            <person name="Wu L."/>
            <person name="Ma J."/>
        </authorList>
    </citation>
    <scope>NUCLEOTIDE SEQUENCE [LARGE SCALE GENOMIC DNA]</scope>
    <source>
        <strain evidence="6 9">JCM 10667</strain>
    </source>
</reference>
<dbReference type="RefSeq" id="WP_184880428.1">
    <property type="nucleotide sequence ID" value="NZ_BAAAHD010000026.1"/>
</dbReference>
<gene>
    <name evidence="7" type="ORF">F4557_001181</name>
    <name evidence="6" type="ORF">GCM10009546_32770</name>
</gene>
<dbReference type="Pfam" id="PF00440">
    <property type="entry name" value="TetR_N"/>
    <property type="match status" value="1"/>
</dbReference>
<evidence type="ECO:0000313" key="8">
    <source>
        <dbReference type="Proteomes" id="UP000549343"/>
    </source>
</evidence>
<evidence type="ECO:0000256" key="2">
    <source>
        <dbReference type="ARBA" id="ARBA00023125"/>
    </source>
</evidence>
<dbReference type="EMBL" id="BAAAHD010000026">
    <property type="protein sequence ID" value="GAA0567677.1"/>
    <property type="molecule type" value="Genomic_DNA"/>
</dbReference>
<dbReference type="Proteomes" id="UP001501427">
    <property type="component" value="Unassembled WGS sequence"/>
</dbReference>
<dbReference type="SUPFAM" id="SSF46689">
    <property type="entry name" value="Homeodomain-like"/>
    <property type="match status" value="1"/>
</dbReference>
<reference evidence="6" key="3">
    <citation type="submission" date="2023-12" db="EMBL/GenBank/DDBJ databases">
        <authorList>
            <person name="Sun Q."/>
            <person name="Inoue M."/>
        </authorList>
    </citation>
    <scope>NUCLEOTIDE SEQUENCE</scope>
    <source>
        <strain evidence="6">JCM 10667</strain>
    </source>
</reference>
<dbReference type="InterPro" id="IPR001647">
    <property type="entry name" value="HTH_TetR"/>
</dbReference>
<dbReference type="GO" id="GO:0003700">
    <property type="term" value="F:DNA-binding transcription factor activity"/>
    <property type="evidence" value="ECO:0007669"/>
    <property type="project" value="TreeGrafter"/>
</dbReference>
<dbReference type="InterPro" id="IPR050109">
    <property type="entry name" value="HTH-type_TetR-like_transc_reg"/>
</dbReference>
<dbReference type="GO" id="GO:0000976">
    <property type="term" value="F:transcription cis-regulatory region binding"/>
    <property type="evidence" value="ECO:0007669"/>
    <property type="project" value="TreeGrafter"/>
</dbReference>
<dbReference type="AlphaFoldDB" id="A0A7W7MVQ1"/>
<dbReference type="PRINTS" id="PR00455">
    <property type="entry name" value="HTHTETR"/>
</dbReference>
<evidence type="ECO:0000259" key="5">
    <source>
        <dbReference type="PROSITE" id="PS50977"/>
    </source>
</evidence>
<evidence type="ECO:0000256" key="3">
    <source>
        <dbReference type="ARBA" id="ARBA00023163"/>
    </source>
</evidence>
<proteinExistence type="predicted"/>
<feature type="DNA-binding region" description="H-T-H motif" evidence="4">
    <location>
        <begin position="29"/>
        <end position="48"/>
    </location>
</feature>
<dbReference type="Gene3D" id="1.10.357.10">
    <property type="entry name" value="Tetracycline Repressor, domain 2"/>
    <property type="match status" value="1"/>
</dbReference>
<dbReference type="InterPro" id="IPR009057">
    <property type="entry name" value="Homeodomain-like_sf"/>
</dbReference>
<evidence type="ECO:0000313" key="7">
    <source>
        <dbReference type="EMBL" id="MBB4772763.1"/>
    </source>
</evidence>
<evidence type="ECO:0000256" key="4">
    <source>
        <dbReference type="PROSITE-ProRule" id="PRU00335"/>
    </source>
</evidence>
<organism evidence="7 8">
    <name type="scientific">Actinomadura livida</name>
    <dbReference type="NCBI Taxonomy" id="79909"/>
    <lineage>
        <taxon>Bacteria</taxon>
        <taxon>Bacillati</taxon>
        <taxon>Actinomycetota</taxon>
        <taxon>Actinomycetes</taxon>
        <taxon>Streptosporangiales</taxon>
        <taxon>Thermomonosporaceae</taxon>
        <taxon>Actinomadura</taxon>
    </lineage>
</organism>
<reference evidence="7 8" key="2">
    <citation type="submission" date="2020-08" db="EMBL/GenBank/DDBJ databases">
        <title>Sequencing the genomes of 1000 actinobacteria strains.</title>
        <authorList>
            <person name="Klenk H.-P."/>
        </authorList>
    </citation>
    <scope>NUCLEOTIDE SEQUENCE [LARGE SCALE GENOMIC DNA]</scope>
    <source>
        <strain evidence="7 8">DSM 44772</strain>
    </source>
</reference>
<feature type="domain" description="HTH tetR-type" evidence="5">
    <location>
        <begin position="6"/>
        <end position="66"/>
    </location>
</feature>
<dbReference type="Proteomes" id="UP000549343">
    <property type="component" value="Unassembled WGS sequence"/>
</dbReference>
<comment type="caution">
    <text evidence="7">The sequence shown here is derived from an EMBL/GenBank/DDBJ whole genome shotgun (WGS) entry which is preliminary data.</text>
</comment>
<dbReference type="PANTHER" id="PTHR30055:SF234">
    <property type="entry name" value="HTH-TYPE TRANSCRIPTIONAL REGULATOR BETI"/>
    <property type="match status" value="1"/>
</dbReference>
<evidence type="ECO:0000256" key="1">
    <source>
        <dbReference type="ARBA" id="ARBA00023015"/>
    </source>
</evidence>
<accession>A0A7W7MVQ1</accession>
<dbReference type="PROSITE" id="PS50977">
    <property type="entry name" value="HTH_TETR_2"/>
    <property type="match status" value="1"/>
</dbReference>